<reference evidence="2" key="1">
    <citation type="journal article" date="2023" name="G3 (Bethesda)">
        <title>A reference genome for the long-term kleptoplast-retaining sea slug Elysia crispata morphotype clarki.</title>
        <authorList>
            <person name="Eastman K.E."/>
            <person name="Pendleton A.L."/>
            <person name="Shaikh M.A."/>
            <person name="Suttiyut T."/>
            <person name="Ogas R."/>
            <person name="Tomko P."/>
            <person name="Gavelis G."/>
            <person name="Widhalm J.R."/>
            <person name="Wisecaver J.H."/>
        </authorList>
    </citation>
    <scope>NUCLEOTIDE SEQUENCE</scope>
    <source>
        <strain evidence="2">ECLA1</strain>
    </source>
</reference>
<evidence type="ECO:0000313" key="3">
    <source>
        <dbReference type="Proteomes" id="UP001283361"/>
    </source>
</evidence>
<proteinExistence type="predicted"/>
<sequence>MAEYDEALPKRLRAKQDEHLRQGFHGLFARMPQLKLEVSPASLVMNFSDIEQCAARCVRQTDFDCRSFDVDNRARTCRLYNMTHTEGEAYLRESAVTDHYRTAFEKKFNKLPNHILTLQHKRKIPSISVEECARRCLFEQSFRCAGFDYEPGYANCWLTDRTVAEGGVKFHTGADFYERDFGGALSNFISFGHGSLPYVDDRTVYESTMFHLDLGACAQVCLSQKNFVCASFDYVFGERSCHMSRYVASTVGGLQNETMPTHRVMHYEKKGK</sequence>
<evidence type="ECO:0000259" key="1">
    <source>
        <dbReference type="PROSITE" id="PS50948"/>
    </source>
</evidence>
<feature type="domain" description="Apple" evidence="1">
    <location>
        <begin position="20"/>
        <end position="95"/>
    </location>
</feature>
<dbReference type="EMBL" id="JAWDGP010004402">
    <property type="protein sequence ID" value="KAK3764762.1"/>
    <property type="molecule type" value="Genomic_DNA"/>
</dbReference>
<dbReference type="PROSITE" id="PS50948">
    <property type="entry name" value="PAN"/>
    <property type="match status" value="2"/>
</dbReference>
<dbReference type="SUPFAM" id="SSF57414">
    <property type="entry name" value="Hairpin loop containing domain-like"/>
    <property type="match status" value="3"/>
</dbReference>
<dbReference type="Pfam" id="PF00024">
    <property type="entry name" value="PAN_1"/>
    <property type="match status" value="3"/>
</dbReference>
<name>A0AAE1DBW5_9GAST</name>
<dbReference type="InterPro" id="IPR003609">
    <property type="entry name" value="Pan_app"/>
</dbReference>
<comment type="caution">
    <text evidence="2">The sequence shown here is derived from an EMBL/GenBank/DDBJ whole genome shotgun (WGS) entry which is preliminary data.</text>
</comment>
<dbReference type="PANTHER" id="PTHR47327:SF1">
    <property type="entry name" value="RE15579P"/>
    <property type="match status" value="1"/>
</dbReference>
<feature type="domain" description="Apple" evidence="1">
    <location>
        <begin position="103"/>
        <end position="181"/>
    </location>
</feature>
<accession>A0AAE1DBW5</accession>
<dbReference type="InterPro" id="IPR052774">
    <property type="entry name" value="Celegans_DevNeuronal_Protein"/>
</dbReference>
<organism evidence="2 3">
    <name type="scientific">Elysia crispata</name>
    <name type="common">lettuce slug</name>
    <dbReference type="NCBI Taxonomy" id="231223"/>
    <lineage>
        <taxon>Eukaryota</taxon>
        <taxon>Metazoa</taxon>
        <taxon>Spiralia</taxon>
        <taxon>Lophotrochozoa</taxon>
        <taxon>Mollusca</taxon>
        <taxon>Gastropoda</taxon>
        <taxon>Heterobranchia</taxon>
        <taxon>Euthyneura</taxon>
        <taxon>Panpulmonata</taxon>
        <taxon>Sacoglossa</taxon>
        <taxon>Placobranchoidea</taxon>
        <taxon>Plakobranchidae</taxon>
        <taxon>Elysia</taxon>
    </lineage>
</organism>
<protein>
    <recommendedName>
        <fullName evidence="1">Apple domain-containing protein</fullName>
    </recommendedName>
</protein>
<dbReference type="CDD" id="cd01099">
    <property type="entry name" value="PAN_AP_HGF"/>
    <property type="match status" value="2"/>
</dbReference>
<dbReference type="Proteomes" id="UP001283361">
    <property type="component" value="Unassembled WGS sequence"/>
</dbReference>
<evidence type="ECO:0000313" key="2">
    <source>
        <dbReference type="EMBL" id="KAK3764762.1"/>
    </source>
</evidence>
<dbReference type="AlphaFoldDB" id="A0AAE1DBW5"/>
<keyword evidence="3" id="KW-1185">Reference proteome</keyword>
<gene>
    <name evidence="2" type="ORF">RRG08_006562</name>
</gene>
<dbReference type="GO" id="GO:0009653">
    <property type="term" value="P:anatomical structure morphogenesis"/>
    <property type="evidence" value="ECO:0007669"/>
    <property type="project" value="TreeGrafter"/>
</dbReference>
<dbReference type="PANTHER" id="PTHR47327">
    <property type="entry name" value="FI18240P1-RELATED"/>
    <property type="match status" value="1"/>
</dbReference>
<dbReference type="Gene3D" id="3.50.4.10">
    <property type="entry name" value="Hepatocyte Growth Factor"/>
    <property type="match status" value="3"/>
</dbReference>
<dbReference type="SMART" id="SM00473">
    <property type="entry name" value="PAN_AP"/>
    <property type="match status" value="3"/>
</dbReference>